<comment type="caution">
    <text evidence="2">The sequence shown here is derived from an EMBL/GenBank/DDBJ whole genome shotgun (WGS) entry which is preliminary data.</text>
</comment>
<keyword evidence="3" id="KW-1185">Reference proteome</keyword>
<feature type="region of interest" description="Disordered" evidence="1">
    <location>
        <begin position="508"/>
        <end position="620"/>
    </location>
</feature>
<feature type="compositionally biased region" description="Basic and acidic residues" evidence="1">
    <location>
        <begin position="556"/>
        <end position="574"/>
    </location>
</feature>
<feature type="compositionally biased region" description="Basic and acidic residues" evidence="1">
    <location>
        <begin position="202"/>
        <end position="233"/>
    </location>
</feature>
<dbReference type="OrthoDB" id="5339076at2759"/>
<dbReference type="Proteomes" id="UP001152049">
    <property type="component" value="Unassembled WGS sequence"/>
</dbReference>
<feature type="region of interest" description="Disordered" evidence="1">
    <location>
        <begin position="643"/>
        <end position="745"/>
    </location>
</feature>
<dbReference type="EMBL" id="JAOQAZ010000007">
    <property type="protein sequence ID" value="KAJ4264786.1"/>
    <property type="molecule type" value="Genomic_DNA"/>
</dbReference>
<protein>
    <submittedName>
        <fullName evidence="2">Uncharacterized protein</fullName>
    </submittedName>
</protein>
<evidence type="ECO:0000256" key="1">
    <source>
        <dbReference type="SAM" id="MobiDB-lite"/>
    </source>
</evidence>
<gene>
    <name evidence="2" type="ORF">NW762_005029</name>
</gene>
<organism evidence="2 3">
    <name type="scientific">Fusarium torreyae</name>
    <dbReference type="NCBI Taxonomy" id="1237075"/>
    <lineage>
        <taxon>Eukaryota</taxon>
        <taxon>Fungi</taxon>
        <taxon>Dikarya</taxon>
        <taxon>Ascomycota</taxon>
        <taxon>Pezizomycotina</taxon>
        <taxon>Sordariomycetes</taxon>
        <taxon>Hypocreomycetidae</taxon>
        <taxon>Hypocreales</taxon>
        <taxon>Nectriaceae</taxon>
        <taxon>Fusarium</taxon>
    </lineage>
</organism>
<feature type="compositionally biased region" description="Basic and acidic residues" evidence="1">
    <location>
        <begin position="285"/>
        <end position="300"/>
    </location>
</feature>
<proteinExistence type="predicted"/>
<feature type="compositionally biased region" description="Acidic residues" evidence="1">
    <location>
        <begin position="728"/>
        <end position="738"/>
    </location>
</feature>
<accession>A0A9W8VGL8</accession>
<name>A0A9W8VGL8_9HYPO</name>
<feature type="region of interest" description="Disordered" evidence="1">
    <location>
        <begin position="75"/>
        <end position="268"/>
    </location>
</feature>
<evidence type="ECO:0000313" key="2">
    <source>
        <dbReference type="EMBL" id="KAJ4264786.1"/>
    </source>
</evidence>
<evidence type="ECO:0000313" key="3">
    <source>
        <dbReference type="Proteomes" id="UP001152049"/>
    </source>
</evidence>
<feature type="region of interest" description="Disordered" evidence="1">
    <location>
        <begin position="285"/>
        <end position="306"/>
    </location>
</feature>
<reference evidence="2" key="1">
    <citation type="submission" date="2022-09" db="EMBL/GenBank/DDBJ databases">
        <title>Fusarium specimens isolated from Avocado Roots.</title>
        <authorList>
            <person name="Stajich J."/>
            <person name="Roper C."/>
            <person name="Heimlech-Rivalta G."/>
        </authorList>
    </citation>
    <scope>NUCLEOTIDE SEQUENCE</scope>
    <source>
        <strain evidence="2">CF00136</strain>
    </source>
</reference>
<feature type="compositionally biased region" description="Basic and acidic residues" evidence="1">
    <location>
        <begin position="129"/>
        <end position="163"/>
    </location>
</feature>
<dbReference type="AlphaFoldDB" id="A0A9W8VGL8"/>
<sequence length="745" mass="82107">MTEIEMDIDVAKPGLDGHIEDDIIDFDTDMVDSNQDLQKHDDNLEVVDREMQEDDDTADHNAYETNRMMSEDVDFDLHDAEDTVNNPEEVDYEVSEAPELRKHEPDQAAQPSTKDAQKHEDDVENVNETDAHGHGATDDHTSQHEIDYEFEDHAEPDESHQDVNADATSHLTEPGADQAASAAVDHDGHQVGDNITAPEQDVPEHTEEEKDILSHESNHEPQHQEEAVSERDTTTFGEAETEADEHEHEHVEAPEEDVTTHEEEYAAENDDATALETELDHEVFEGAEHTEDNGYDKGEDGPNEYNEDEVAVPEHADHSAADENLSGKTDDDFPAITVQYKGDEFPLFSTTSNGFFADMSVLDEPLEKLLAGFRSELENEIAEDDDLVLQVDELGLELAEVKEHSDLYQEVANSVKQSALGELMTNVTFRQVLEIFDLLVKNQDPDSSRTLYTYLFTKPNTEKRLESLIESATAGKGLDEVIHLFESPMPAGTSVLDTGVTIDDVHEELDKFDSPVDEERPGEAKGAEADDEYPEEEHTNADTSALEGQEVDDHEGDSHGEDGHEQDGQYDKEVSAGTETEIPADASIAEANPVAVDETDTVAADEGFEQNARAGSEIDPFANLELDEGVNDDIDLGDSIEAQEGVNVESEAVRGQTNDTSTTTTLQGEEEAASVNVDLGAGSVEVETAEKDNSGENDLDEIDWRDEPEADDDEPSTPSAAGKRSRGDDDDVDAEDEQDAKRRRP</sequence>
<feature type="compositionally biased region" description="Basic and acidic residues" evidence="1">
    <location>
        <begin position="245"/>
        <end position="264"/>
    </location>
</feature>
<feature type="compositionally biased region" description="Basic and acidic residues" evidence="1">
    <location>
        <begin position="508"/>
        <end position="528"/>
    </location>
</feature>
<feature type="compositionally biased region" description="Acidic residues" evidence="1">
    <location>
        <begin position="695"/>
        <end position="715"/>
    </location>
</feature>